<keyword evidence="2" id="KW-1185">Reference proteome</keyword>
<gene>
    <name evidence="1" type="ORF">Anapl_18589</name>
</gene>
<evidence type="ECO:0000313" key="1">
    <source>
        <dbReference type="EMBL" id="EOB06646.1"/>
    </source>
</evidence>
<evidence type="ECO:0000313" key="2">
    <source>
        <dbReference type="Proteomes" id="UP000296049"/>
    </source>
</evidence>
<protein>
    <submittedName>
        <fullName evidence="1">Uncharacterized protein</fullName>
    </submittedName>
</protein>
<organism evidence="1 2">
    <name type="scientific">Anas platyrhynchos</name>
    <name type="common">Mallard</name>
    <name type="synonym">Anas boschas</name>
    <dbReference type="NCBI Taxonomy" id="8839"/>
    <lineage>
        <taxon>Eukaryota</taxon>
        <taxon>Metazoa</taxon>
        <taxon>Chordata</taxon>
        <taxon>Craniata</taxon>
        <taxon>Vertebrata</taxon>
        <taxon>Euteleostomi</taxon>
        <taxon>Archelosauria</taxon>
        <taxon>Archosauria</taxon>
        <taxon>Dinosauria</taxon>
        <taxon>Saurischia</taxon>
        <taxon>Theropoda</taxon>
        <taxon>Coelurosauria</taxon>
        <taxon>Aves</taxon>
        <taxon>Neognathae</taxon>
        <taxon>Galloanserae</taxon>
        <taxon>Anseriformes</taxon>
        <taxon>Anatidae</taxon>
        <taxon>Anatinae</taxon>
        <taxon>Anas</taxon>
    </lineage>
</organism>
<dbReference type="EMBL" id="KB742589">
    <property type="protein sequence ID" value="EOB06646.1"/>
    <property type="molecule type" value="Genomic_DNA"/>
</dbReference>
<name>R0K8Q9_ANAPL</name>
<accession>R0K8Q9</accession>
<dbReference type="Proteomes" id="UP000296049">
    <property type="component" value="Unassembled WGS sequence"/>
</dbReference>
<reference evidence="2" key="1">
    <citation type="journal article" date="2013" name="Nat. Genet.">
        <title>The duck genome and transcriptome provide insight into an avian influenza virus reservoir species.</title>
        <authorList>
            <person name="Huang Y."/>
            <person name="Li Y."/>
            <person name="Burt D.W."/>
            <person name="Chen H."/>
            <person name="Zhang Y."/>
            <person name="Qian W."/>
            <person name="Kim H."/>
            <person name="Gan S."/>
            <person name="Zhao Y."/>
            <person name="Li J."/>
            <person name="Yi K."/>
            <person name="Feng H."/>
            <person name="Zhu P."/>
            <person name="Li B."/>
            <person name="Liu Q."/>
            <person name="Fairley S."/>
            <person name="Magor K.E."/>
            <person name="Du Z."/>
            <person name="Hu X."/>
            <person name="Goodman L."/>
            <person name="Tafer H."/>
            <person name="Vignal A."/>
            <person name="Lee T."/>
            <person name="Kim K.W."/>
            <person name="Sheng Z."/>
            <person name="An Y."/>
            <person name="Searle S."/>
            <person name="Herrero J."/>
            <person name="Groenen M.A."/>
            <person name="Crooijmans R.P."/>
            <person name="Faraut T."/>
            <person name="Cai Q."/>
            <person name="Webster R.G."/>
            <person name="Aldridge J.R."/>
            <person name="Warren W.C."/>
            <person name="Bartschat S."/>
            <person name="Kehr S."/>
            <person name="Marz M."/>
            <person name="Stadler P.F."/>
            <person name="Smith J."/>
            <person name="Kraus R.H."/>
            <person name="Zhao Y."/>
            <person name="Ren L."/>
            <person name="Fei J."/>
            <person name="Morisson M."/>
            <person name="Kaiser P."/>
            <person name="Griffin D.K."/>
            <person name="Rao M."/>
            <person name="Pitel F."/>
            <person name="Wang J."/>
            <person name="Li N."/>
        </authorList>
    </citation>
    <scope>NUCLEOTIDE SEQUENCE [LARGE SCALE GENOMIC DNA]</scope>
</reference>
<proteinExistence type="predicted"/>
<dbReference type="AlphaFoldDB" id="R0K8Q9"/>
<sequence>MQNEFPQLDERVVRRCTSLWLRTLPSPGARCSLSACPSSPCGVCARSSAQFFTLPQQLRLPRWSKPLVGEERSSTKGGTGSVCASSFHVVDDSARAETGRAAAISPRLLVTSGGFLLLRRCRLPEVFLDDVGSSFTQPFSEAWCPRYGDGAWWCPPVATSCSRGAGSRGWGELGQKSPFCDLKTRKVKNICSCSQGSGYGAEHERSDRVRLPCRELRESGLRAAGEGQLCRSSVVTEKSRPLRVFCIRSQLESCRACEVCLLVPLVFGGTTAARSASGARGRRVGWGRAGLVSSAGADFLKRAAEEAAVWFVSVLGIAAPISNKQQLLSKTKERDVEKNQF</sequence>